<accession>A0A6J6X8M2</accession>
<organism evidence="1">
    <name type="scientific">freshwater metagenome</name>
    <dbReference type="NCBI Taxonomy" id="449393"/>
    <lineage>
        <taxon>unclassified sequences</taxon>
        <taxon>metagenomes</taxon>
        <taxon>ecological metagenomes</taxon>
    </lineage>
</organism>
<dbReference type="EMBL" id="CAFAAB010000141">
    <property type="protein sequence ID" value="CAB4790377.1"/>
    <property type="molecule type" value="Genomic_DNA"/>
</dbReference>
<sequence length="158" mass="17179">MTRGVKDGKNDSCSKRVLFATPLVNKAEAGTFQVLRRKIECATERIPVIGRPAQLELTYRLAVIATRSQIVASRTRFGCLQELLVVPGHGTLHDIKELFALLTNSARPFVVLELDTGPTGEILHGLNEVEMLRFADEGNGIALGVTAKAVVNTVSRVN</sequence>
<evidence type="ECO:0000313" key="1">
    <source>
        <dbReference type="EMBL" id="CAB4790377.1"/>
    </source>
</evidence>
<gene>
    <name evidence="1" type="ORF">UFOPK2958_01133</name>
</gene>
<proteinExistence type="predicted"/>
<reference evidence="1" key="1">
    <citation type="submission" date="2020-05" db="EMBL/GenBank/DDBJ databases">
        <authorList>
            <person name="Chiriac C."/>
            <person name="Salcher M."/>
            <person name="Ghai R."/>
            <person name="Kavagutti S V."/>
        </authorList>
    </citation>
    <scope>NUCLEOTIDE SEQUENCE</scope>
</reference>
<protein>
    <submittedName>
        <fullName evidence="1">Unannotated protein</fullName>
    </submittedName>
</protein>
<name>A0A6J6X8M2_9ZZZZ</name>
<dbReference type="AlphaFoldDB" id="A0A6J6X8M2"/>